<accession>A0A9K3L8F8</accession>
<dbReference type="PANTHER" id="PTHR43603">
    <property type="entry name" value="COBW DOMAIN-CONTAINING PROTEIN DDB_G0274527"/>
    <property type="match status" value="1"/>
</dbReference>
<evidence type="ECO:0000259" key="1">
    <source>
        <dbReference type="Pfam" id="PF07683"/>
    </source>
</evidence>
<name>A0A9K3L8F8_9STRA</name>
<protein>
    <submittedName>
        <fullName evidence="2">Cobalamin synthesis protein cobW</fullName>
    </submittedName>
</protein>
<gene>
    <name evidence="2" type="ORF">IV203_002250</name>
</gene>
<dbReference type="OrthoDB" id="272672at2759"/>
<sequence>MYWSHAGKHFGITAAGKWWGTIPKDQMKKYFKDDPAEYERILSEDFVSDEFGDRRQELVFIGVRINQEEITDALNSCLLGEKGMERYRQELNNYMNTILTAPAGGAGLFDVGRVDHMDVE</sequence>
<dbReference type="AlphaFoldDB" id="A0A9K3L8F8"/>
<dbReference type="PANTHER" id="PTHR43603:SF1">
    <property type="entry name" value="ZINC-REGULATED GTPASE METALLOPROTEIN ACTIVATOR 1"/>
    <property type="match status" value="1"/>
</dbReference>
<evidence type="ECO:0000313" key="2">
    <source>
        <dbReference type="EMBL" id="KAG7357562.1"/>
    </source>
</evidence>
<reference evidence="2" key="2">
    <citation type="submission" date="2021-04" db="EMBL/GenBank/DDBJ databases">
        <authorList>
            <person name="Podell S."/>
        </authorList>
    </citation>
    <scope>NUCLEOTIDE SEQUENCE</scope>
    <source>
        <strain evidence="2">Hildebrandi</strain>
    </source>
</reference>
<dbReference type="InterPro" id="IPR011629">
    <property type="entry name" value="CobW-like_C"/>
</dbReference>
<keyword evidence="3" id="KW-1185">Reference proteome</keyword>
<organism evidence="2 3">
    <name type="scientific">Nitzschia inconspicua</name>
    <dbReference type="NCBI Taxonomy" id="303405"/>
    <lineage>
        <taxon>Eukaryota</taxon>
        <taxon>Sar</taxon>
        <taxon>Stramenopiles</taxon>
        <taxon>Ochrophyta</taxon>
        <taxon>Bacillariophyta</taxon>
        <taxon>Bacillariophyceae</taxon>
        <taxon>Bacillariophycidae</taxon>
        <taxon>Bacillariales</taxon>
        <taxon>Bacillariaceae</taxon>
        <taxon>Nitzschia</taxon>
    </lineage>
</organism>
<dbReference type="Proteomes" id="UP000693970">
    <property type="component" value="Unassembled WGS sequence"/>
</dbReference>
<dbReference type="InterPro" id="IPR051927">
    <property type="entry name" value="Zn_Chap_cDPG_Synth"/>
</dbReference>
<reference evidence="2" key="1">
    <citation type="journal article" date="2021" name="Sci. Rep.">
        <title>Diploid genomic architecture of Nitzschia inconspicua, an elite biomass production diatom.</title>
        <authorList>
            <person name="Oliver A."/>
            <person name="Podell S."/>
            <person name="Pinowska A."/>
            <person name="Traller J.C."/>
            <person name="Smith S.R."/>
            <person name="McClure R."/>
            <person name="Beliaev A."/>
            <person name="Bohutskyi P."/>
            <person name="Hill E.A."/>
            <person name="Rabines A."/>
            <person name="Zheng H."/>
            <person name="Allen L.Z."/>
            <person name="Kuo A."/>
            <person name="Grigoriev I.V."/>
            <person name="Allen A.E."/>
            <person name="Hazlebeck D."/>
            <person name="Allen E.E."/>
        </authorList>
    </citation>
    <scope>NUCLEOTIDE SEQUENCE</scope>
    <source>
        <strain evidence="2">Hildebrandi</strain>
    </source>
</reference>
<dbReference type="Pfam" id="PF07683">
    <property type="entry name" value="CobW_C"/>
    <property type="match status" value="1"/>
</dbReference>
<evidence type="ECO:0000313" key="3">
    <source>
        <dbReference type="Proteomes" id="UP000693970"/>
    </source>
</evidence>
<comment type="caution">
    <text evidence="2">The sequence shown here is derived from an EMBL/GenBank/DDBJ whole genome shotgun (WGS) entry which is preliminary data.</text>
</comment>
<dbReference type="EMBL" id="JAGRRH010000015">
    <property type="protein sequence ID" value="KAG7357562.1"/>
    <property type="molecule type" value="Genomic_DNA"/>
</dbReference>
<feature type="domain" description="CobW C-terminal" evidence="1">
    <location>
        <begin position="3"/>
        <end position="78"/>
    </location>
</feature>
<proteinExistence type="predicted"/>